<reference evidence="2" key="1">
    <citation type="submission" date="2020-02" db="EMBL/GenBank/DDBJ databases">
        <authorList>
            <person name="Meier V. D."/>
        </authorList>
    </citation>
    <scope>NUCLEOTIDE SEQUENCE</scope>
    <source>
        <strain evidence="2">AVDCRST_MAG55</strain>
    </source>
</reference>
<feature type="non-terminal residue" evidence="2">
    <location>
        <position position="179"/>
    </location>
</feature>
<feature type="non-terminal residue" evidence="2">
    <location>
        <position position="1"/>
    </location>
</feature>
<protein>
    <submittedName>
        <fullName evidence="2">Dehydrogenase</fullName>
    </submittedName>
</protein>
<dbReference type="AlphaFoldDB" id="A0A6J4NZF8"/>
<organism evidence="2">
    <name type="scientific">uncultured Rubrobacteraceae bacterium</name>
    <dbReference type="NCBI Taxonomy" id="349277"/>
    <lineage>
        <taxon>Bacteria</taxon>
        <taxon>Bacillati</taxon>
        <taxon>Actinomycetota</taxon>
        <taxon>Rubrobacteria</taxon>
        <taxon>Rubrobacterales</taxon>
        <taxon>Rubrobacteraceae</taxon>
        <taxon>environmental samples</taxon>
    </lineage>
</organism>
<feature type="compositionally biased region" description="Basic and acidic residues" evidence="1">
    <location>
        <begin position="78"/>
        <end position="113"/>
    </location>
</feature>
<dbReference type="EMBL" id="CADCUZ010000029">
    <property type="protein sequence ID" value="CAA9400938.1"/>
    <property type="molecule type" value="Genomic_DNA"/>
</dbReference>
<feature type="compositionally biased region" description="Basic and acidic residues" evidence="1">
    <location>
        <begin position="160"/>
        <end position="179"/>
    </location>
</feature>
<evidence type="ECO:0000313" key="2">
    <source>
        <dbReference type="EMBL" id="CAA9400938.1"/>
    </source>
</evidence>
<feature type="region of interest" description="Disordered" evidence="1">
    <location>
        <begin position="1"/>
        <end position="179"/>
    </location>
</feature>
<evidence type="ECO:0000256" key="1">
    <source>
        <dbReference type="SAM" id="MobiDB-lite"/>
    </source>
</evidence>
<feature type="compositionally biased region" description="Basic residues" evidence="1">
    <location>
        <begin position="30"/>
        <end position="43"/>
    </location>
</feature>
<name>A0A6J4NZF8_9ACTN</name>
<accession>A0A6J4NZF8</accession>
<proteinExistence type="predicted"/>
<feature type="compositionally biased region" description="Basic and acidic residues" evidence="1">
    <location>
        <begin position="121"/>
        <end position="131"/>
    </location>
</feature>
<gene>
    <name evidence="2" type="ORF">AVDCRST_MAG55-646</name>
</gene>
<sequence length="179" mass="21405">ALGGRGAEPQDRLRPRHLFRRRPADLPQAYRRRRHRGAGRRHRPHDEPRARGLAPRPELFLPARRRPDVRHGALLPHRARDPRRPRPSRDGLGARHLPREDRHQRAEVRDKDRGKHPHPRDRRDGLRERLRRDHHHQLRRLDGVRPEHRDLRHRGLPHGARPEHVRRPRAPVEGRRQGV</sequence>
<feature type="compositionally biased region" description="Basic and acidic residues" evidence="1">
    <location>
        <begin position="139"/>
        <end position="150"/>
    </location>
</feature>